<feature type="region of interest" description="Disordered" evidence="1">
    <location>
        <begin position="1059"/>
        <end position="1082"/>
    </location>
</feature>
<feature type="region of interest" description="Disordered" evidence="1">
    <location>
        <begin position="2527"/>
        <end position="2564"/>
    </location>
</feature>
<feature type="compositionally biased region" description="Polar residues" evidence="1">
    <location>
        <begin position="3726"/>
        <end position="3737"/>
    </location>
</feature>
<feature type="compositionally biased region" description="Basic and acidic residues" evidence="1">
    <location>
        <begin position="3321"/>
        <end position="3337"/>
    </location>
</feature>
<feature type="region of interest" description="Disordered" evidence="1">
    <location>
        <begin position="1323"/>
        <end position="1360"/>
    </location>
</feature>
<feature type="compositionally biased region" description="Polar residues" evidence="1">
    <location>
        <begin position="2530"/>
        <end position="2541"/>
    </location>
</feature>
<feature type="region of interest" description="Disordered" evidence="1">
    <location>
        <begin position="2347"/>
        <end position="2391"/>
    </location>
</feature>
<feature type="region of interest" description="Disordered" evidence="1">
    <location>
        <begin position="124"/>
        <end position="154"/>
    </location>
</feature>
<feature type="region of interest" description="Disordered" evidence="1">
    <location>
        <begin position="3200"/>
        <end position="3223"/>
    </location>
</feature>
<feature type="compositionally biased region" description="Basic and acidic residues" evidence="1">
    <location>
        <begin position="4582"/>
        <end position="4601"/>
    </location>
</feature>
<feature type="compositionally biased region" description="Basic and acidic residues" evidence="1">
    <location>
        <begin position="3790"/>
        <end position="3799"/>
    </location>
</feature>
<reference evidence="2" key="1">
    <citation type="journal article" date="2015" name="PLoS ONE">
        <title>Comprehensive Evaluation of Toxoplasma gondii VEG and Neospora caninum LIV Genomes with Tachyzoite Stage Transcriptome and Proteome Defines Novel Transcript Features.</title>
        <authorList>
            <person name="Ramaprasad A."/>
            <person name="Mourier T."/>
            <person name="Naeem R."/>
            <person name="Malas T.B."/>
            <person name="Moussa E."/>
            <person name="Panigrahi A."/>
            <person name="Vermont S.J."/>
            <person name="Otto T.D."/>
            <person name="Wastling J."/>
            <person name="Pain A."/>
        </authorList>
    </citation>
    <scope>NUCLEOTIDE SEQUENCE</scope>
    <source>
        <strain evidence="2">VEG</strain>
    </source>
</reference>
<dbReference type="EMBL" id="LN714498">
    <property type="protein sequence ID" value="CEL75199.1"/>
    <property type="molecule type" value="Genomic_DNA"/>
</dbReference>
<feature type="region of interest" description="Disordered" evidence="1">
    <location>
        <begin position="329"/>
        <end position="456"/>
    </location>
</feature>
<feature type="region of interest" description="Disordered" evidence="1">
    <location>
        <begin position="2960"/>
        <end position="2979"/>
    </location>
</feature>
<feature type="region of interest" description="Disordered" evidence="1">
    <location>
        <begin position="3726"/>
        <end position="3809"/>
    </location>
</feature>
<feature type="compositionally biased region" description="Polar residues" evidence="1">
    <location>
        <begin position="334"/>
        <end position="354"/>
    </location>
</feature>
<accession>A0A0F7V348</accession>
<feature type="region of interest" description="Disordered" evidence="1">
    <location>
        <begin position="4576"/>
        <end position="4614"/>
    </location>
</feature>
<feature type="compositionally biased region" description="Basic and acidic residues" evidence="1">
    <location>
        <begin position="3987"/>
        <end position="3998"/>
    </location>
</feature>
<feature type="compositionally biased region" description="Basic and acidic residues" evidence="1">
    <location>
        <begin position="624"/>
        <end position="634"/>
    </location>
</feature>
<organism evidence="2">
    <name type="scientific">Toxoplasma gondii (strain ATCC 50861 / VEG)</name>
    <dbReference type="NCBI Taxonomy" id="432359"/>
    <lineage>
        <taxon>Eukaryota</taxon>
        <taxon>Sar</taxon>
        <taxon>Alveolata</taxon>
        <taxon>Apicomplexa</taxon>
        <taxon>Conoidasida</taxon>
        <taxon>Coccidia</taxon>
        <taxon>Eucoccidiorida</taxon>
        <taxon>Eimeriorina</taxon>
        <taxon>Sarcocystidae</taxon>
        <taxon>Toxoplasma</taxon>
    </lineage>
</organism>
<feature type="region of interest" description="Disordered" evidence="1">
    <location>
        <begin position="1"/>
        <end position="31"/>
    </location>
</feature>
<feature type="region of interest" description="Disordered" evidence="1">
    <location>
        <begin position="3982"/>
        <end position="4004"/>
    </location>
</feature>
<feature type="compositionally biased region" description="Basic and acidic residues" evidence="1">
    <location>
        <begin position="1323"/>
        <end position="1342"/>
    </location>
</feature>
<feature type="compositionally biased region" description="Low complexity" evidence="1">
    <location>
        <begin position="369"/>
        <end position="378"/>
    </location>
</feature>
<feature type="compositionally biased region" description="Low complexity" evidence="1">
    <location>
        <begin position="1"/>
        <end position="13"/>
    </location>
</feature>
<feature type="compositionally biased region" description="Polar residues" evidence="1">
    <location>
        <begin position="1344"/>
        <end position="1355"/>
    </location>
</feature>
<feature type="region of interest" description="Disordered" evidence="1">
    <location>
        <begin position="517"/>
        <end position="551"/>
    </location>
</feature>
<feature type="region of interest" description="Disordered" evidence="1">
    <location>
        <begin position="3059"/>
        <end position="3106"/>
    </location>
</feature>
<feature type="compositionally biased region" description="Low complexity" evidence="1">
    <location>
        <begin position="542"/>
        <end position="551"/>
    </location>
</feature>
<feature type="compositionally biased region" description="Basic and acidic residues" evidence="1">
    <location>
        <begin position="2418"/>
        <end position="2428"/>
    </location>
</feature>
<feature type="region of interest" description="Disordered" evidence="1">
    <location>
        <begin position="576"/>
        <end position="605"/>
    </location>
</feature>
<name>A0A0F7V348_TOXGV</name>
<feature type="compositionally biased region" description="Acidic residues" evidence="1">
    <location>
        <begin position="2142"/>
        <end position="2155"/>
    </location>
</feature>
<feature type="region of interest" description="Disordered" evidence="1">
    <location>
        <begin position="1233"/>
        <end position="1266"/>
    </location>
</feature>
<feature type="compositionally biased region" description="Low complexity" evidence="1">
    <location>
        <begin position="1239"/>
        <end position="1251"/>
    </location>
</feature>
<feature type="region of interest" description="Disordered" evidence="1">
    <location>
        <begin position="4442"/>
        <end position="4462"/>
    </location>
</feature>
<feature type="compositionally biased region" description="Basic and acidic residues" evidence="1">
    <location>
        <begin position="2156"/>
        <end position="2167"/>
    </location>
</feature>
<feature type="compositionally biased region" description="Basic and acidic residues" evidence="1">
    <location>
        <begin position="2439"/>
        <end position="2448"/>
    </location>
</feature>
<feature type="compositionally biased region" description="Basic and acidic residues" evidence="1">
    <location>
        <begin position="3286"/>
        <end position="3297"/>
    </location>
</feature>
<feature type="region of interest" description="Disordered" evidence="1">
    <location>
        <begin position="47"/>
        <end position="74"/>
    </location>
</feature>
<sequence>MLQSLSSTTPSPTARHGEQPPSESQRLSQAFGLAAAAQVSSGLACGAPRGGGAWPPRPSGDSKAVAGPPPAGVAEETERLMELVRTVETGRLAACRRAVCGLAAKFRLYEATGRLCRCPPSRSLRCKPPRSRVPSSQASGGEEENERNRSNRLLRHGEGGCLEEELAETRGKPPCVQSRETEEVEVSLCGSPVCSSLQLHAALAAALVSLVRRCGEGAEARQRELTKETHRRQTTEEDEAVALLQGLQLLKSLCESDHQYIAAFHAAGMVPHLNCLLCGLSARTGDGGPLASLSSFRSGAETPGNASPALASAINEALQILLTLSPAPSPRRQAFSQTLQSQASPSQGVSSTSWRDPAAAAPLHRPFVSSSDPPSSSSGLARKETEALSRVPQPSAGPLGHSVSKDLEPHAPLFTTASQLSVSPSFPSPTSPVSSSRDGGSHSCRLGEEARSAHRTRLRISAGLALGQPKEGREDGRAEKVQIGGGRGDAFLLHSSPGRTVVPAIVHDPRILASPLVSPHASVPTSPRETGSGDRPPVARGPAVSPTSSFSSSASWVATPIVLQAGTSFSQLAAAPTGSAGARQKGELDGEVPEGSRATDGRTCPAAHSREVWCTYTGSGAARQEPESALREGDDGAFVPSLSSPRHMAEQREDRLHVPPAACRSGVRFAASLAGRPPADFSVETRWQQQLSQGEERETTREGQWQTEKGCRGDLSLAGEKLERHEAREGEARGGEFGVASDVLGSVGAGDLSRIHPSDARLIQSVCEAFRSRDLRPEDIIRLASCLPTDVLPDFHPVARLFILQSFCLQRRAAASAAALTCAREREEVSLASFCLTEALCEALKSSHEKRTGLWGGLSPVSPCSGGEGDRQAAGWAHRCWRRSEQDVELLLALLRVALGTLQSLREALCVAVSSGFSFPRAEPLSRASGVSTAATFDSSFAQELTPFFSSAGCGCRGRLPPRSLILSLLSSAFQYGLWEPSALPELRSLLSLCMQVLSLRIQADLDQEGRPTSPASPGDSVGSAGSFSLSLEEALVVGRQLFAGVTFYFPRAALDFSSSDQSGDNMRGSGGPQVEARTAETAWEGESVGKKLREETHRLLQLAPCLRGRTETGASLGREWTIDRGLISVDELVATSTATPLTLEQDGKCSVSSSFLDIFLLTLRWVSPPLRFVWLHETRLLPLLVFFLFKSNLLFCRPRLLPLLLEPLVLRAPRGGESSILRKTFLPPPDAAPVSSGPVAPRAFAGAPPRRLQRGTEADSSRHPAPGGLNCKFGISVQTAAERGFALGYAVLEGLLLLDALLALLRFASRSREVHALECVSRREAQGARSDEEAREQRERFPFSQQPAESSTESSDQRNETVNCADFLETFAASLGRYARPGDSAGEGAASGGEALGFGSKTCDSGRARDTEQCSVCRPSQRSPELDALASGCDRSAFSCPGDAALFPLYLLLLGSPRDPTQQERRRLLQGSCTPSMTILQHPTRGEGGTSNSRGNVTRDLLSELLFSLVANVVSSALLGGTCSSASSSASYSLDSGRPKPLRLFALLSLLACPNPGVPRLVRSLLDMVCVADSSTPPLSRRPGSRADLLGLLLAPDFVYELCVSGQEEARAFLTRSLIPLLLHLAGLSSEGDADASRRPVSGEALCALDFIDLWDPSLLPPLLSRSSSSSSAAGGLASWCSLSQLLRRLFSVDASVRSNGARALLLNVLRLSRSPTSLAPGSPASRSAWWATVAVASAACRGLNEAERGPRTPAGLAGGSVAESGEEEARRERPAPPALDPLGTAAAFWHSRGREEMQAFFVRNLEWRQDEVDMLRVALLNRKLDWKTKTQSLRALSVFLVSCPRAAIAFFSSPAFFQEAASRSESSASSHSAEAVRSPCFPFGATACLGGDQETPGPFVCGTHHAPASEASAPSLQLLPALLSLFFSVCIEAFEDREPPAAEPLALSLLSELLRFFALPLHLLPATEVSSAQVHTLLERELVASGILASLVLLPAPALCCFAFQLVARLLFSPFCTFLVSSRRCPLEPGLARCLRRDDAEESLSAASAAASAVVHGVPGDAGDKHMRLLVPCWATATYLFPLPLQQVQLRLASVSFWDARPPDLAFGLLGDSWSHLAPLCSLLLSPHLRPLRRRRQGTDDEEREDEETEREEAELAKYSREREDEMQTGSEDAGLFFSEIVASGFARSELPNSSPVFEGSDALSLSAQVPPWASPELLRFLCDMQNASLSGPEEFFLARQPPFQSLRLPEIAASLASFSRSESPGEDIIRPALFGGVPSASSSLASLSASASSLGSSAPVLPVVGLSRSSLLLTPRVAQLLVDPHTHYFSLLLLHLRRPPPLRAAPASVGGGERRRPARSQSGASPTEDETSGAANPPPPPSSCALPHPSDVPFLEAVRAAEMLLRALAGGEALRGDSWGRRGESGRAVGTGKTAETAREARGSEAEGEEQTAWAERLLRRCEQETTPPALQTGLARLGEVASHHILPFVAKLAAQLASILDADCASSAGDLWGQDEVCRLPESGDDTLSSIRPSASASRDGERETQRGDWDGSQASPSQVYGCQERSGSVASFVRELDLLLACLEFLLRFLPFLAGRSCHGGCSAELAECQQASRRWKPRNRPPRPASEPASLACSFCLCSWFHAVDVLRLLADLLRISEDLSTLRRRALDLAEGLFRPFASSSRGGGGIACVEALHARGPLLEARRTQQCSEGEARGRRASRLWGKGDPTRVSHDDGDMDWSPGLLWLPASRRQLEKELLLLLEKAEKADCLQSEGGAPSHFAPSPAPASGALPSLRVAPLQGKRPVCQALVLAAAVVLPLDTSACRGGQTSPQLAARNVFSLWLHAASYWVADSSPDVRQAAWYLLLAVVPRPPFSFGETDSAYSLSRLSTHEASPSPTSCDASGVPGLLLASLPPRAWAALLWRSAEAVARLAAPEPGAGGDAAAAATLALESNASEQAPSDPRDAPRGPGRPLPAGFCSRCPECLAESVSAAFFLCTILETFRSLALSAGSHTEDENLRLHATVAGSDDQLVAGGGDPWSLLGGRRDSAWLEDESSRGRERGRRPPSRGGQGGARPLPIPSSDASSSRRCDTDNVLETTFPDDRSEEEAAWRALEFRLRSICRWLCSPRFLGDVLPWFLPFVVPAPFPRRLKLSHRTPLEAQLAGVRLLRLALSLSPAPCLAQLLPGASVSSPRAADRCRAQETPPPPLGEGPARRHPATLWGVWGGLVAALNPEEAAFHQDSFSVNTLDSGCDPNGGDESETERPSRASFQTRVARHSPDDRDLEKWRPQGVQPERGEERAEGNVCKQLRNRHQDGELPRRRGDVPAERCRDSRDSSLALTVGLESLAVALRAAELDPETFAVVCVESPLLAHVRRLVEAVLREGVRSCQVDARESRNGDTVLARTCCGALRRSRRHLAESGRTGKTELRLESESGSPWGPCRVCARLPPSRGSRRDSSTETKDQEVPPVSFVASCFCDAAARLRASTALQMSQATSVLLLRLLGLLYPRERLHLPAAASQLLDKCLLGARRACLGSRPSPDPAAARLARDAARINLWAADGLWMFLLFCIQDGSSLEERPASPASAPTGVSPLTRLMQSSSGSPHLGLGRVLSPSALSAVVALITFLLFLSNDASSSSTTKSHALPQPSSRTCTALFYRLSVLLVCHLSTHSLADLCARALLPSSKWTPLVCGERGRTSVSSELCASHATSGRQGMSLSRVSAFTATQERKERRISPSPRLHSPRMQRATSAVSTPPRPRSAAFLSSPKPSLSPRASSGEGDRRLEGRKNNSLSLASDAKGGVNRRRSFCEGDTKTQRLCFEVCEEDVEVQRLEDLLFEATALFFFFSPAVAFSVAWRLPLPAFEERAKRKTEAGTPLASPVFSATACVASGTRRGEETAQTLSSREQRHLLPMQILAEIELLAHGSTARAVINFDASERLLARQRPPQTSRLRSGLEEWFAASLLPAPLAPPRASVEARRGEPREETVSSTRRHITSSASCGELVERRLSRLLLLLALVCTSEGRKKKENGLREAVRERDAAPFGVAIAALKSLWRLAATQDHLRRVVLVFLQRCLLGPQSLSFSPNFFSLPRPPVPSFSSSAPSSGVSPDVLLRCRLNESGLLDALIAASLDALERRDALFLPSSSSRCYGSGERRGLCVSRAGSPLPADALATLLFLVAASVSAKSEKRTELLGFAAQLASHLKALLSAFVHEVRAALPQQSSLHASASAHSRSPRVSSLASAGASGASSPRLAAPHAEPTAAFEARLVGCLHCLRAICGVGGVAEDCRSLSCLFAASPLLSICGDRGPVFAEVVRDPQGQGDLSGWPSRCMQSPRLDFATKGHYATQAEIRETIDLLASALLVPSLSFASLAALLAFLAACVGGGSFAAAFASPLSKSARLLLLSSKAFLTVPAFLLSHRFSPALLDQEKERERERGEEEGEHKGSRREQRRLFFEGGTACLHASQAGREGLRKEKREKEDFLFWRAGLRSLLELLLATVCVDRRVAGGAQKMQKPTLCAALRVWRSRLSESAESHPKSSSEKRTFSPCRVAFDTFACRSRNGGEGAEDSKSDREDHRSLPDRRGEQSADSDADPTDETLLHLVSSVMENI</sequence>
<protein>
    <submittedName>
        <fullName evidence="2">Uncharacterized protein</fullName>
    </submittedName>
</protein>
<feature type="region of interest" description="Disordered" evidence="1">
    <location>
        <begin position="2418"/>
        <end position="2452"/>
    </location>
</feature>
<feature type="region of interest" description="Disordered" evidence="1">
    <location>
        <begin position="3257"/>
        <end position="3337"/>
    </location>
</feature>
<feature type="region of interest" description="Disordered" evidence="1">
    <location>
        <begin position="2137"/>
        <end position="2167"/>
    </location>
</feature>
<gene>
    <name evidence="2" type="ORF">BN1205_019640</name>
</gene>
<feature type="region of interest" description="Disordered" evidence="1">
    <location>
        <begin position="624"/>
        <end position="655"/>
    </location>
</feature>
<evidence type="ECO:0000256" key="1">
    <source>
        <dbReference type="SAM" id="MobiDB-lite"/>
    </source>
</evidence>
<feature type="region of interest" description="Disordered" evidence="1">
    <location>
        <begin position="680"/>
        <end position="710"/>
    </location>
</feature>
<feature type="compositionally biased region" description="Basic and acidic residues" evidence="1">
    <location>
        <begin position="2543"/>
        <end position="2554"/>
    </location>
</feature>
<proteinExistence type="predicted"/>
<feature type="region of interest" description="Disordered" evidence="1">
    <location>
        <begin position="1748"/>
        <end position="1779"/>
    </location>
</feature>
<evidence type="ECO:0000313" key="2">
    <source>
        <dbReference type="EMBL" id="CEL75199.1"/>
    </source>
</evidence>